<accession>A0A8S9GQT2</accession>
<gene>
    <name evidence="1" type="ORF">F2Q70_00023154</name>
</gene>
<comment type="caution">
    <text evidence="1">The sequence shown here is derived from an EMBL/GenBank/DDBJ whole genome shotgun (WGS) entry which is preliminary data.</text>
</comment>
<protein>
    <submittedName>
        <fullName evidence="1">Uncharacterized protein</fullName>
    </submittedName>
</protein>
<reference evidence="1" key="1">
    <citation type="submission" date="2019-12" db="EMBL/GenBank/DDBJ databases">
        <title>Genome sequencing and annotation of Brassica cretica.</title>
        <authorList>
            <person name="Studholme D.J."/>
            <person name="Sarris P.F."/>
        </authorList>
    </citation>
    <scope>NUCLEOTIDE SEQUENCE</scope>
    <source>
        <strain evidence="1">PFS-102/07</strain>
        <tissue evidence="1">Leaf</tissue>
    </source>
</reference>
<evidence type="ECO:0000313" key="1">
    <source>
        <dbReference type="EMBL" id="KAF2546786.1"/>
    </source>
</evidence>
<sequence length="115" mass="13316">MDRGTVIQKFRRFPSAEATNEESHDVVIVRRVKKRSIQVSKKTVKAVIGSGGQRLGTKHFKLTHFEEFNYAVFFNYMSLMKQENMNLMRICCTDPEVVDSLCCLHVLTLMKSEKQ</sequence>
<name>A0A8S9GQT2_BRACR</name>
<organism evidence="1">
    <name type="scientific">Brassica cretica</name>
    <name type="common">Mustard</name>
    <dbReference type="NCBI Taxonomy" id="69181"/>
    <lineage>
        <taxon>Eukaryota</taxon>
        <taxon>Viridiplantae</taxon>
        <taxon>Streptophyta</taxon>
        <taxon>Embryophyta</taxon>
        <taxon>Tracheophyta</taxon>
        <taxon>Spermatophyta</taxon>
        <taxon>Magnoliopsida</taxon>
        <taxon>eudicotyledons</taxon>
        <taxon>Gunneridae</taxon>
        <taxon>Pentapetalae</taxon>
        <taxon>rosids</taxon>
        <taxon>malvids</taxon>
        <taxon>Brassicales</taxon>
        <taxon>Brassicaceae</taxon>
        <taxon>Brassiceae</taxon>
        <taxon>Brassica</taxon>
    </lineage>
</organism>
<proteinExistence type="predicted"/>
<dbReference type="EMBL" id="QGKY02001925">
    <property type="protein sequence ID" value="KAF2546786.1"/>
    <property type="molecule type" value="Genomic_DNA"/>
</dbReference>
<dbReference type="AlphaFoldDB" id="A0A8S9GQT2"/>